<dbReference type="RefSeq" id="WP_262491889.1">
    <property type="nucleotide sequence ID" value="NZ_AP014548.1"/>
</dbReference>
<proteinExistence type="predicted"/>
<dbReference type="Proteomes" id="UP000031760">
    <property type="component" value="Chromosome"/>
</dbReference>
<dbReference type="STRING" id="1454201.NMS_1784"/>
<dbReference type="EMBL" id="AP014548">
    <property type="protein sequence ID" value="BAO55793.1"/>
    <property type="molecule type" value="Genomic_DNA"/>
</dbReference>
<reference evidence="1 2" key="1">
    <citation type="journal article" date="2014" name="Proc. Natl. Acad. Sci. U.S.A.">
        <title>Functional characterization of flavobacteria rhodopsins reveals a unique class of light-driven chloride pump in bacteria.</title>
        <authorList>
            <person name="Yoshizawa S."/>
            <person name="Kumagai Y."/>
            <person name="Kim H."/>
            <person name="Ogura Y."/>
            <person name="Hayashi T."/>
            <person name="Iwasaki W."/>
            <person name="DeLong E.F."/>
            <person name="Kogure K."/>
        </authorList>
    </citation>
    <scope>NUCLEOTIDE SEQUENCE [LARGE SCALE GENOMIC DNA]</scope>
    <source>
        <strain evidence="1 2">S1-08</strain>
    </source>
</reference>
<dbReference type="AlphaFoldDB" id="W8VVV7"/>
<organism evidence="1 2">
    <name type="scientific">Nonlabens marinus S1-08</name>
    <dbReference type="NCBI Taxonomy" id="1454201"/>
    <lineage>
        <taxon>Bacteria</taxon>
        <taxon>Pseudomonadati</taxon>
        <taxon>Bacteroidota</taxon>
        <taxon>Flavobacteriia</taxon>
        <taxon>Flavobacteriales</taxon>
        <taxon>Flavobacteriaceae</taxon>
        <taxon>Nonlabens</taxon>
    </lineage>
</organism>
<accession>W8VVV7</accession>
<name>W8VVV7_9FLAO</name>
<evidence type="ECO:0000313" key="1">
    <source>
        <dbReference type="EMBL" id="BAO55793.1"/>
    </source>
</evidence>
<keyword evidence="2" id="KW-1185">Reference proteome</keyword>
<evidence type="ECO:0000313" key="2">
    <source>
        <dbReference type="Proteomes" id="UP000031760"/>
    </source>
</evidence>
<dbReference type="HOGENOM" id="CLU_3236772_0_0_10"/>
<dbReference type="KEGG" id="nmf:NMS_1784"/>
<gene>
    <name evidence="1" type="ORF">NMS_1784</name>
</gene>
<sequence>MFAYAEAQTTTAAPQATEYLITAQDNRTSLFEMIQSLKENHGI</sequence>
<protein>
    <submittedName>
        <fullName evidence="1">Uncharacterized protein</fullName>
    </submittedName>
</protein>